<dbReference type="Proteomes" id="UP000179642">
    <property type="component" value="Unassembled WGS sequence"/>
</dbReference>
<comment type="similarity">
    <text evidence="1 2">Belongs to the anti-sigma-factor antagonist family.</text>
</comment>
<dbReference type="CDD" id="cd07043">
    <property type="entry name" value="STAS_anti-anti-sigma_factors"/>
    <property type="match status" value="1"/>
</dbReference>
<dbReference type="PANTHER" id="PTHR33495">
    <property type="entry name" value="ANTI-SIGMA FACTOR ANTAGONIST TM_1081-RELATED-RELATED"/>
    <property type="match status" value="1"/>
</dbReference>
<protein>
    <recommendedName>
        <fullName evidence="2">Anti-sigma factor antagonist</fullName>
    </recommendedName>
</protein>
<dbReference type="PROSITE" id="PS50801">
    <property type="entry name" value="STAS"/>
    <property type="match status" value="1"/>
</dbReference>
<dbReference type="NCBIfam" id="TIGR00377">
    <property type="entry name" value="ant_ant_sig"/>
    <property type="match status" value="1"/>
</dbReference>
<comment type="caution">
    <text evidence="5">The sequence shown here is derived from an EMBL/GenBank/DDBJ whole genome shotgun (WGS) entry which is preliminary data.</text>
</comment>
<feature type="domain" description="STAS" evidence="4">
    <location>
        <begin position="19"/>
        <end position="95"/>
    </location>
</feature>
<dbReference type="RefSeq" id="WP_071384045.1">
    <property type="nucleotide sequence ID" value="NZ_MLYO01000054.1"/>
</dbReference>
<accession>A0A1S2PXJ4</accession>
<name>A0A1S2PXJ4_9ACTN</name>
<dbReference type="AlphaFoldDB" id="A0A1S2PXJ4"/>
<evidence type="ECO:0000256" key="3">
    <source>
        <dbReference type="SAM" id="MobiDB-lite"/>
    </source>
</evidence>
<dbReference type="InterPro" id="IPR058548">
    <property type="entry name" value="MlaB-like_STAS"/>
</dbReference>
<feature type="region of interest" description="Disordered" evidence="3">
    <location>
        <begin position="114"/>
        <end position="134"/>
    </location>
</feature>
<dbReference type="Gene3D" id="3.30.750.24">
    <property type="entry name" value="STAS domain"/>
    <property type="match status" value="1"/>
</dbReference>
<dbReference type="EMBL" id="MLYO01000054">
    <property type="protein sequence ID" value="OIJ98503.1"/>
    <property type="molecule type" value="Genomic_DNA"/>
</dbReference>
<dbReference type="SUPFAM" id="SSF52091">
    <property type="entry name" value="SpoIIaa-like"/>
    <property type="match status" value="1"/>
</dbReference>
<evidence type="ECO:0000259" key="4">
    <source>
        <dbReference type="PROSITE" id="PS50801"/>
    </source>
</evidence>
<dbReference type="InterPro" id="IPR003658">
    <property type="entry name" value="Anti-sigma_ant"/>
</dbReference>
<dbReference type="OrthoDB" id="4332823at2"/>
<evidence type="ECO:0000313" key="5">
    <source>
        <dbReference type="EMBL" id="OIJ98503.1"/>
    </source>
</evidence>
<dbReference type="Pfam" id="PF13466">
    <property type="entry name" value="STAS_2"/>
    <property type="match status" value="1"/>
</dbReference>
<evidence type="ECO:0000313" key="6">
    <source>
        <dbReference type="Proteomes" id="UP000179642"/>
    </source>
</evidence>
<organism evidence="5 6">
    <name type="scientific">Streptomyces monashensis</name>
    <dbReference type="NCBI Taxonomy" id="1678012"/>
    <lineage>
        <taxon>Bacteria</taxon>
        <taxon>Bacillati</taxon>
        <taxon>Actinomycetota</taxon>
        <taxon>Actinomycetes</taxon>
        <taxon>Kitasatosporales</taxon>
        <taxon>Streptomycetaceae</taxon>
        <taxon>Streptomyces</taxon>
    </lineage>
</organism>
<keyword evidence="6" id="KW-1185">Reference proteome</keyword>
<evidence type="ECO:0000256" key="2">
    <source>
        <dbReference type="RuleBase" id="RU003749"/>
    </source>
</evidence>
<reference evidence="5 6" key="1">
    <citation type="submission" date="2016-10" db="EMBL/GenBank/DDBJ databases">
        <title>Genome sequence of Streptomyces sp. MUSC 1.</title>
        <authorList>
            <person name="Lee L.-H."/>
            <person name="Ser H.-L."/>
            <person name="Law J.W.-F."/>
        </authorList>
    </citation>
    <scope>NUCLEOTIDE SEQUENCE [LARGE SCALE GENOMIC DNA]</scope>
    <source>
        <strain evidence="5 6">MUSC 1</strain>
    </source>
</reference>
<dbReference type="InterPro" id="IPR036513">
    <property type="entry name" value="STAS_dom_sf"/>
</dbReference>
<dbReference type="InterPro" id="IPR002645">
    <property type="entry name" value="STAS_dom"/>
</dbReference>
<dbReference type="GO" id="GO:0043856">
    <property type="term" value="F:anti-sigma factor antagonist activity"/>
    <property type="evidence" value="ECO:0007669"/>
    <property type="project" value="InterPro"/>
</dbReference>
<evidence type="ECO:0000256" key="1">
    <source>
        <dbReference type="ARBA" id="ARBA00009013"/>
    </source>
</evidence>
<gene>
    <name evidence="5" type="ORF">BIV23_29545</name>
</gene>
<dbReference type="PANTHER" id="PTHR33495:SF2">
    <property type="entry name" value="ANTI-SIGMA FACTOR ANTAGONIST TM_1081-RELATED"/>
    <property type="match status" value="1"/>
</dbReference>
<sequence>MSEPFRVAVRYSGPDHCALAVVGELDMVTAAELRRVLQQAVATYPSTVVDLAGVSFCDCTGMSALLAASRRAKERGAALRLRSVPYAVARMLRLTHTRKAFCFEFGESGLPLPGDGATYGPPTSRPHSPSVVFR</sequence>
<proteinExistence type="inferred from homology"/>